<dbReference type="GO" id="GO:0031144">
    <property type="term" value="P:proteasome localization"/>
    <property type="evidence" value="ECO:0007669"/>
    <property type="project" value="InterPro"/>
</dbReference>
<evidence type="ECO:0000256" key="4">
    <source>
        <dbReference type="SAM" id="MobiDB-lite"/>
    </source>
</evidence>
<dbReference type="InterPro" id="IPR013868">
    <property type="entry name" value="Cut8/Sts1_fam"/>
</dbReference>
<feature type="region of interest" description="Disordered" evidence="4">
    <location>
        <begin position="1"/>
        <end position="26"/>
    </location>
</feature>
<dbReference type="Pfam" id="PF08559">
    <property type="entry name" value="Cut8"/>
    <property type="match status" value="1"/>
</dbReference>
<dbReference type="EMBL" id="HBGE01070987">
    <property type="protein sequence ID" value="CAD9165769.1"/>
    <property type="molecule type" value="Transcribed_RNA"/>
</dbReference>
<dbReference type="PANTHER" id="PTHR28032">
    <property type="entry name" value="FI02826P"/>
    <property type="match status" value="1"/>
</dbReference>
<protein>
    <submittedName>
        <fullName evidence="5">Uncharacterized protein</fullName>
    </submittedName>
</protein>
<gene>
    <name evidence="5" type="ORF">ACAT0790_LOCUS42537</name>
</gene>
<dbReference type="GO" id="GO:0031965">
    <property type="term" value="C:nuclear membrane"/>
    <property type="evidence" value="ECO:0007669"/>
    <property type="project" value="TreeGrafter"/>
</dbReference>
<dbReference type="AlphaFoldDB" id="A0A7S1RG71"/>
<dbReference type="PANTHER" id="PTHR28032:SF1">
    <property type="entry name" value="FI02826P"/>
    <property type="match status" value="1"/>
</dbReference>
<accession>A0A7S1RG71</accession>
<sequence>MDAKRAADVVGATPSPRAKRSRATPVKMPPMTALSCATKEDLLGLIKRLCLAHPEVRDDVKNFVPDLNVNQMVREIVAAARKIETKLPYDRYGRGNHDTYAYNRVKSFISAFAKVAVEHLKTVEKSGQSVKAVELMERIKGTLDEVPEFHDPCHNAGKKRVQAALEKVANKFDLIFADSACEDE</sequence>
<comment type="subcellular location">
    <subcellularLocation>
        <location evidence="1">Nucleus</location>
    </subcellularLocation>
</comment>
<evidence type="ECO:0000256" key="3">
    <source>
        <dbReference type="ARBA" id="ARBA00023242"/>
    </source>
</evidence>
<evidence type="ECO:0000256" key="1">
    <source>
        <dbReference type="ARBA" id="ARBA00004123"/>
    </source>
</evidence>
<dbReference type="GO" id="GO:0070628">
    <property type="term" value="F:proteasome binding"/>
    <property type="evidence" value="ECO:0007669"/>
    <property type="project" value="TreeGrafter"/>
</dbReference>
<proteinExistence type="inferred from homology"/>
<name>A0A7S1RG71_ALECA</name>
<reference evidence="5" key="1">
    <citation type="submission" date="2021-01" db="EMBL/GenBank/DDBJ databases">
        <authorList>
            <person name="Corre E."/>
            <person name="Pelletier E."/>
            <person name="Niang G."/>
            <person name="Scheremetjew M."/>
            <person name="Finn R."/>
            <person name="Kale V."/>
            <person name="Holt S."/>
            <person name="Cochrane G."/>
            <person name="Meng A."/>
            <person name="Brown T."/>
            <person name="Cohen L."/>
        </authorList>
    </citation>
    <scope>NUCLEOTIDE SEQUENCE</scope>
    <source>
        <strain evidence="5">OF101</strain>
    </source>
</reference>
<organism evidence="5">
    <name type="scientific">Alexandrium catenella</name>
    <name type="common">Red tide dinoflagellate</name>
    <name type="synonym">Gonyaulax catenella</name>
    <dbReference type="NCBI Taxonomy" id="2925"/>
    <lineage>
        <taxon>Eukaryota</taxon>
        <taxon>Sar</taxon>
        <taxon>Alveolata</taxon>
        <taxon>Dinophyceae</taxon>
        <taxon>Gonyaulacales</taxon>
        <taxon>Pyrocystaceae</taxon>
        <taxon>Alexandrium</taxon>
    </lineage>
</organism>
<keyword evidence="3" id="KW-0539">Nucleus</keyword>
<evidence type="ECO:0000256" key="2">
    <source>
        <dbReference type="ARBA" id="ARBA00006199"/>
    </source>
</evidence>
<dbReference type="GO" id="GO:0071630">
    <property type="term" value="P:nuclear protein quality control by the ubiquitin-proteasome system"/>
    <property type="evidence" value="ECO:0007669"/>
    <property type="project" value="InterPro"/>
</dbReference>
<dbReference type="InterPro" id="IPR038422">
    <property type="entry name" value="Cut8/Sts1_sf"/>
</dbReference>
<comment type="similarity">
    <text evidence="2">Belongs to the cut8/STS1 family.</text>
</comment>
<evidence type="ECO:0000313" key="5">
    <source>
        <dbReference type="EMBL" id="CAD9165769.1"/>
    </source>
</evidence>
<dbReference type="Gene3D" id="1.20.58.1590">
    <property type="entry name" value="Tethering factor for nuclear proteasome Cut8/Sts1"/>
    <property type="match status" value="1"/>
</dbReference>